<dbReference type="PANTHER" id="PTHR42852">
    <property type="entry name" value="THIOL:DISULFIDE INTERCHANGE PROTEIN DSBE"/>
    <property type="match status" value="1"/>
</dbReference>
<evidence type="ECO:0000256" key="2">
    <source>
        <dbReference type="ARBA" id="ARBA00022748"/>
    </source>
</evidence>
<keyword evidence="7" id="KW-1185">Reference proteome</keyword>
<organism evidence="6 7">
    <name type="scientific">Mucilaginibacter lutimaris</name>
    <dbReference type="NCBI Taxonomy" id="931629"/>
    <lineage>
        <taxon>Bacteria</taxon>
        <taxon>Pseudomonadati</taxon>
        <taxon>Bacteroidota</taxon>
        <taxon>Sphingobacteriia</taxon>
        <taxon>Sphingobacteriales</taxon>
        <taxon>Sphingobacteriaceae</taxon>
        <taxon>Mucilaginibacter</taxon>
    </lineage>
</organism>
<dbReference type="PROSITE" id="PS51352">
    <property type="entry name" value="THIOREDOXIN_2"/>
    <property type="match status" value="1"/>
</dbReference>
<dbReference type="RefSeq" id="WP_377143630.1">
    <property type="nucleotide sequence ID" value="NZ_JBHTIA010000009.1"/>
</dbReference>
<gene>
    <name evidence="6" type="ORF">ACFQZI_14480</name>
</gene>
<dbReference type="InterPro" id="IPR013740">
    <property type="entry name" value="Redoxin"/>
</dbReference>
<evidence type="ECO:0000256" key="4">
    <source>
        <dbReference type="SAM" id="SignalP"/>
    </source>
</evidence>
<dbReference type="PROSITE" id="PS00194">
    <property type="entry name" value="THIOREDOXIN_1"/>
    <property type="match status" value="1"/>
</dbReference>
<comment type="caution">
    <text evidence="6">The sequence shown here is derived from an EMBL/GenBank/DDBJ whole genome shotgun (WGS) entry which is preliminary data.</text>
</comment>
<comment type="subcellular location">
    <subcellularLocation>
        <location evidence="1">Cell envelope</location>
    </subcellularLocation>
</comment>
<accession>A0ABW2ZIZ9</accession>
<dbReference type="InterPro" id="IPR050553">
    <property type="entry name" value="Thioredoxin_ResA/DsbE_sf"/>
</dbReference>
<dbReference type="Gene3D" id="3.40.30.10">
    <property type="entry name" value="Glutaredoxin"/>
    <property type="match status" value="1"/>
</dbReference>
<dbReference type="PANTHER" id="PTHR42852:SF17">
    <property type="entry name" value="THIOREDOXIN-LIKE PROTEIN HI_1115"/>
    <property type="match status" value="1"/>
</dbReference>
<evidence type="ECO:0000256" key="1">
    <source>
        <dbReference type="ARBA" id="ARBA00004196"/>
    </source>
</evidence>
<evidence type="ECO:0000313" key="7">
    <source>
        <dbReference type="Proteomes" id="UP001597073"/>
    </source>
</evidence>
<sequence length="255" mass="28707">MSRLVLTVLIFVACLTANAQQKDPASILNNENLRLKDSTGRMLDYKEWRPLVSSGEYSIRSVYTAKDTVHTLHHLTAEEKARIPGMRNSNAAVLTQPQQPTVTLGPQPSPAEAFPIGYKLNMLTTRDMDGKKVDNKMAEGKIVVINFWFVGCPPCRAEIPELNKLVAEHASDPDIIFLAVGLDEAGDIRDFIKDHPFNYRQVASARRFCDAYGVTRYPTNVIIDKKGTIQYSSIGFSTNYIEWMRKTIEVIKNEK</sequence>
<feature type="signal peptide" evidence="4">
    <location>
        <begin position="1"/>
        <end position="19"/>
    </location>
</feature>
<dbReference type="Proteomes" id="UP001597073">
    <property type="component" value="Unassembled WGS sequence"/>
</dbReference>
<keyword evidence="2" id="KW-0201">Cytochrome c-type biogenesis</keyword>
<dbReference type="EMBL" id="JBHTIA010000009">
    <property type="protein sequence ID" value="MFD0766066.1"/>
    <property type="molecule type" value="Genomic_DNA"/>
</dbReference>
<evidence type="ECO:0000259" key="5">
    <source>
        <dbReference type="PROSITE" id="PS51352"/>
    </source>
</evidence>
<feature type="domain" description="Thioredoxin" evidence="5">
    <location>
        <begin position="114"/>
        <end position="253"/>
    </location>
</feature>
<dbReference type="InterPro" id="IPR036249">
    <property type="entry name" value="Thioredoxin-like_sf"/>
</dbReference>
<name>A0ABW2ZIZ9_9SPHI</name>
<dbReference type="CDD" id="cd02966">
    <property type="entry name" value="TlpA_like_family"/>
    <property type="match status" value="1"/>
</dbReference>
<dbReference type="InterPro" id="IPR017937">
    <property type="entry name" value="Thioredoxin_CS"/>
</dbReference>
<proteinExistence type="predicted"/>
<dbReference type="Pfam" id="PF08534">
    <property type="entry name" value="Redoxin"/>
    <property type="match status" value="1"/>
</dbReference>
<evidence type="ECO:0000313" key="6">
    <source>
        <dbReference type="EMBL" id="MFD0766066.1"/>
    </source>
</evidence>
<protein>
    <submittedName>
        <fullName evidence="6">TlpA family protein disulfide reductase</fullName>
    </submittedName>
</protein>
<dbReference type="InterPro" id="IPR013766">
    <property type="entry name" value="Thioredoxin_domain"/>
</dbReference>
<feature type="chain" id="PRO_5046754093" evidence="4">
    <location>
        <begin position="20"/>
        <end position="255"/>
    </location>
</feature>
<keyword evidence="3" id="KW-0676">Redox-active center</keyword>
<evidence type="ECO:0000256" key="3">
    <source>
        <dbReference type="ARBA" id="ARBA00023284"/>
    </source>
</evidence>
<dbReference type="SUPFAM" id="SSF52833">
    <property type="entry name" value="Thioredoxin-like"/>
    <property type="match status" value="1"/>
</dbReference>
<reference evidence="7" key="1">
    <citation type="journal article" date="2019" name="Int. J. Syst. Evol. Microbiol.">
        <title>The Global Catalogue of Microorganisms (GCM) 10K type strain sequencing project: providing services to taxonomists for standard genome sequencing and annotation.</title>
        <authorList>
            <consortium name="The Broad Institute Genomics Platform"/>
            <consortium name="The Broad Institute Genome Sequencing Center for Infectious Disease"/>
            <person name="Wu L."/>
            <person name="Ma J."/>
        </authorList>
    </citation>
    <scope>NUCLEOTIDE SEQUENCE [LARGE SCALE GENOMIC DNA]</scope>
    <source>
        <strain evidence="7">CCUG 60742</strain>
    </source>
</reference>
<keyword evidence="4" id="KW-0732">Signal</keyword>